<dbReference type="InterPro" id="IPR011990">
    <property type="entry name" value="TPR-like_helical_dom_sf"/>
</dbReference>
<proteinExistence type="inferred from homology"/>
<feature type="region of interest" description="Disordered" evidence="6">
    <location>
        <begin position="126"/>
        <end position="167"/>
    </location>
</feature>
<evidence type="ECO:0000256" key="1">
    <source>
        <dbReference type="ARBA" id="ARBA00006192"/>
    </source>
</evidence>
<comment type="subunit">
    <text evidence="4">Binds to mitochondrial small subunit 15S rRNA.</text>
</comment>
<name>A0A5N5QS60_9AGAM</name>
<dbReference type="OrthoDB" id="411857at2759"/>
<keyword evidence="9" id="KW-1185">Reference proteome</keyword>
<dbReference type="PANTHER" id="PTHR47447:SF17">
    <property type="entry name" value="OS12G0638900 PROTEIN"/>
    <property type="match status" value="1"/>
</dbReference>
<dbReference type="Pfam" id="PF13041">
    <property type="entry name" value="PPR_2"/>
    <property type="match status" value="1"/>
</dbReference>
<protein>
    <submittedName>
        <fullName evidence="8">PPR containing protein</fullName>
    </submittedName>
</protein>
<comment type="function">
    <text evidence="3">Regulates mitochondrial small subunit maturation by controlling 15S rRNA 5'-end processing. Localizes to the 5' precursor of the 15S rRNA in a position that is subsequently occupied by mS47 in the mature yeast mtSSU. Uses structure and sequence-specific RNA recognition, binding to a single-stranded region of the precursor and specifically recognizing bases -6 to -1. The exchange of Ccm1 for mS47 is coupled to the irreversible removal of precursor rRNA that is accompanied by conformational changes of the mitoribosomal proteins uS5m and mS26. These conformational changes signal completion of 5'-end rRNA processing through protection of the mature 5'-end of the 15S rRNA and stabilization of mS47. The removal of the 5' precursor together with the dissociation of Ccm1 may be catalyzed by the 5'-3' exoribonuclease Pet127. Involved in the specific removal of group I introns in mitochondrial encoded transcripts.</text>
</comment>
<feature type="repeat" description="PPR" evidence="5">
    <location>
        <begin position="1100"/>
        <end position="1134"/>
    </location>
</feature>
<accession>A0A5N5QS60</accession>
<dbReference type="Proteomes" id="UP000383932">
    <property type="component" value="Unassembled WGS sequence"/>
</dbReference>
<comment type="similarity">
    <text evidence="1">Belongs to the CCM1 family.</text>
</comment>
<sequence>MLPKLATNLLHLNVQRAAAAVQNGALRSLQTSPGLNWAGAGSSSSGWGSANGTKYTGKLYYGYTGAGRAITHAVAPDESDEGILHRRTRPTRRAASIAPSNSDMRILKNLIAARTRIRHSSTVAKELPDDATPVPPIRTGLRKRSKSLSALPDVREQPDSDDVNVDMDTNMRDWASWDILRRTTDPAEIRAEIHRVRTEVYPFDSDKPNFKGKAPAHRSPQPSTAWFNGALNALYRSRAPGQPATDVVRLYNDMLARGVLPDANTYAIVIAVLCERDWEVVRALQSLDGERIRATIGQADPTNPLVPLTPIELLTSPLLSQALPQHAETIRLLRAEIHLPAALALFHAAAVFRGFARQLPLATFARLLRACASRGERGGAVRVWEVLEKRDSPHGFNRSHYVPSVFRHLIATYTAARDIGGAEEVFGEWLKAAAKGDIFGVGSALTSVAPMGETSARPEHSAATSVDTDSDDAAVMATSGGERDVWDEMLVAYAVCGQGDRAVGLVEQMMDGRDGASSRNPYHIYSLFLGAPKPTGVTFSRMIKAFCDAGDVGTAYAWFERLRTLGGESGSGVQSQSHACIGAYTPNIFAWVHIITALGTFAHVREMNALISSLVGDVSSAGFRLRQAQIRVVIEANMRAVERGAAHIRAPKSSLPVEEAERITLQASESIDFLVNTMLAHLPTITQSNQTGILRELAQRLVGPDTIGILSDERAVNVVVDRSKAEVAALKIAASGVFDDPQPRYPPSYQQHPAEDSMALTSRAASAATAELLTALYEARRLDLGQHIRLARAWCEVSAGVPHALPARGIVDTLHTGDSNVSLSDADWELVSTAFATSLLNGVTVTDAALAALAKGPIHAINWKDVARGAVRMIGINRTREAMSAMGPEVIAFIDSLASPQPASPAESATIGSPETGFTSAEESEPYPSQSHPYAPTKPPPQPYHIDPLQSKFIDEYTLPRSSVTALDAFARFQAGMHIGRLPAPESIGRLINALGRLGAVDKVQFLYSAAQTALACLEHDKPWQAQAWFQIEDQMVVALAHAELPEAAAIHKARIIAQGGAPSADAYGALIAGIKNTTDDAHVARELFEEARKLGVPANIFLYNTVISKAARARKAEYALELFHEMRAAGLRPTSVTYGAIIGACCRVGDAETAAFLFAEMSSMPNFKPRVPPYNTMMQFFVHTKPNRERCLDYYQSMLDARVPPSAHTYKLLLDCYGTIEPVDLASMEDVFKRLQADRSVPVQGGHWASLINAYGCAARDIDKALSTFDSIPAHAQPDAVTYEALFNVIVTHHRIDLVPMYMQRMADAGVHMTAYIANLLIKGYATVGHLERARAMFDSMVDPPVGLAAVHNHPSHGAPDGGRSEAPVPITAPVFREPSTWEAMVRAELGAGEKERAAALLDRMEDRMFPIAVTSRIRSIMGEDGSLIEPPLPSPVA</sequence>
<feature type="compositionally biased region" description="Polar residues" evidence="6">
    <location>
        <begin position="910"/>
        <end position="932"/>
    </location>
</feature>
<evidence type="ECO:0000256" key="5">
    <source>
        <dbReference type="PROSITE-ProRule" id="PRU00708"/>
    </source>
</evidence>
<dbReference type="PROSITE" id="PS51375">
    <property type="entry name" value="PPR"/>
    <property type="match status" value="3"/>
</dbReference>
<evidence type="ECO:0000313" key="9">
    <source>
        <dbReference type="Proteomes" id="UP000383932"/>
    </source>
</evidence>
<dbReference type="Gene3D" id="1.25.40.10">
    <property type="entry name" value="Tetratricopeptide repeat domain"/>
    <property type="match status" value="3"/>
</dbReference>
<feature type="repeat" description="PPR" evidence="5">
    <location>
        <begin position="535"/>
        <end position="569"/>
    </location>
</feature>
<organism evidence="8 9">
    <name type="scientific">Ceratobasidium theobromae</name>
    <dbReference type="NCBI Taxonomy" id="1582974"/>
    <lineage>
        <taxon>Eukaryota</taxon>
        <taxon>Fungi</taxon>
        <taxon>Dikarya</taxon>
        <taxon>Basidiomycota</taxon>
        <taxon>Agaricomycotina</taxon>
        <taxon>Agaricomycetes</taxon>
        <taxon>Cantharellales</taxon>
        <taxon>Ceratobasidiaceae</taxon>
        <taxon>Ceratobasidium</taxon>
    </lineage>
</organism>
<dbReference type="Pfam" id="PF23276">
    <property type="entry name" value="TPR_24"/>
    <property type="match status" value="1"/>
</dbReference>
<dbReference type="NCBIfam" id="TIGR00756">
    <property type="entry name" value="PPR"/>
    <property type="match status" value="2"/>
</dbReference>
<reference evidence="8 9" key="1">
    <citation type="journal article" date="2019" name="Fungal Biol. Biotechnol.">
        <title>Draft genome sequence of fastidious pathogen Ceratobasidium theobromae, which causes vascular-streak dieback in Theobroma cacao.</title>
        <authorList>
            <person name="Ali S.S."/>
            <person name="Asman A."/>
            <person name="Shao J."/>
            <person name="Firmansyah A.P."/>
            <person name="Susilo A.W."/>
            <person name="Rosmana A."/>
            <person name="McMahon P."/>
            <person name="Junaid M."/>
            <person name="Guest D."/>
            <person name="Kheng T.Y."/>
            <person name="Meinhardt L.W."/>
            <person name="Bailey B.A."/>
        </authorList>
    </citation>
    <scope>NUCLEOTIDE SEQUENCE [LARGE SCALE GENOMIC DNA]</scope>
    <source>
        <strain evidence="8 9">CT2</strain>
    </source>
</reference>
<keyword evidence="2" id="KW-0677">Repeat</keyword>
<evidence type="ECO:0000259" key="7">
    <source>
        <dbReference type="Pfam" id="PF23276"/>
    </source>
</evidence>
<evidence type="ECO:0000256" key="2">
    <source>
        <dbReference type="ARBA" id="ARBA00022737"/>
    </source>
</evidence>
<feature type="domain" description="Pentatricopeptide repeat-containing protein-mitochondrial" evidence="7">
    <location>
        <begin position="1231"/>
        <end position="1341"/>
    </location>
</feature>
<dbReference type="EMBL" id="SSOP01000018">
    <property type="protein sequence ID" value="KAB5594602.1"/>
    <property type="molecule type" value="Genomic_DNA"/>
</dbReference>
<gene>
    <name evidence="8" type="ORF">CTheo_1924</name>
</gene>
<evidence type="ECO:0000256" key="6">
    <source>
        <dbReference type="SAM" id="MobiDB-lite"/>
    </source>
</evidence>
<feature type="region of interest" description="Disordered" evidence="6">
    <location>
        <begin position="903"/>
        <end position="947"/>
    </location>
</feature>
<evidence type="ECO:0000256" key="4">
    <source>
        <dbReference type="ARBA" id="ARBA00044511"/>
    </source>
</evidence>
<dbReference type="InterPro" id="IPR057027">
    <property type="entry name" value="TPR_mt"/>
</dbReference>
<dbReference type="PANTHER" id="PTHR47447">
    <property type="entry name" value="OS03G0856100 PROTEIN"/>
    <property type="match status" value="1"/>
</dbReference>
<evidence type="ECO:0000256" key="3">
    <source>
        <dbReference type="ARBA" id="ARBA00044493"/>
    </source>
</evidence>
<evidence type="ECO:0000313" key="8">
    <source>
        <dbReference type="EMBL" id="KAB5594602.1"/>
    </source>
</evidence>
<dbReference type="Pfam" id="PF01535">
    <property type="entry name" value="PPR"/>
    <property type="match status" value="1"/>
</dbReference>
<feature type="repeat" description="PPR" evidence="5">
    <location>
        <begin position="1135"/>
        <end position="1165"/>
    </location>
</feature>
<comment type="caution">
    <text evidence="8">The sequence shown here is derived from an EMBL/GenBank/DDBJ whole genome shotgun (WGS) entry which is preliminary data.</text>
</comment>
<dbReference type="InterPro" id="IPR002885">
    <property type="entry name" value="PPR_rpt"/>
</dbReference>